<name>A0A8J5QPH8_9ASCO</name>
<evidence type="ECO:0000256" key="5">
    <source>
        <dbReference type="ARBA" id="ARBA00022792"/>
    </source>
</evidence>
<keyword evidence="7" id="KW-0496">Mitochondrion</keyword>
<dbReference type="PIRSF" id="PIRSF006643">
    <property type="entry name" value="NDUA6"/>
    <property type="match status" value="1"/>
</dbReference>
<dbReference type="InterPro" id="IPR016488">
    <property type="entry name" value="NADH_Ub_cplx-1_asu_su-6"/>
</dbReference>
<comment type="similarity">
    <text evidence="2">Belongs to the complex I LYR family.</text>
</comment>
<dbReference type="GO" id="GO:0005743">
    <property type="term" value="C:mitochondrial inner membrane"/>
    <property type="evidence" value="ECO:0007669"/>
    <property type="project" value="UniProtKB-SubCell"/>
</dbReference>
<protein>
    <recommendedName>
        <fullName evidence="9">Complex 1 LYR protein domain-containing protein</fullName>
    </recommendedName>
</protein>
<dbReference type="GeneID" id="73469027"/>
<evidence type="ECO:0000313" key="10">
    <source>
        <dbReference type="EMBL" id="KAG7664256.1"/>
    </source>
</evidence>
<evidence type="ECO:0000256" key="1">
    <source>
        <dbReference type="ARBA" id="ARBA00004443"/>
    </source>
</evidence>
<keyword evidence="8" id="KW-0472">Membrane</keyword>
<dbReference type="OrthoDB" id="14535at2759"/>
<dbReference type="PANTHER" id="PTHR12964:SF0">
    <property type="entry name" value="NADH DEHYDROGENASE [UBIQUINONE] 1 ALPHA SUBCOMPLEX SUBUNIT 6"/>
    <property type="match status" value="1"/>
</dbReference>
<dbReference type="Proteomes" id="UP000694255">
    <property type="component" value="Unassembled WGS sequence"/>
</dbReference>
<keyword evidence="4" id="KW-0679">Respiratory chain</keyword>
<dbReference type="CDD" id="cd20266">
    <property type="entry name" value="Complex1_LYR_NDUFA6_LYRM6"/>
    <property type="match status" value="1"/>
</dbReference>
<organism evidence="10 11">
    <name type="scientific">[Candida] subhashii</name>
    <dbReference type="NCBI Taxonomy" id="561895"/>
    <lineage>
        <taxon>Eukaryota</taxon>
        <taxon>Fungi</taxon>
        <taxon>Dikarya</taxon>
        <taxon>Ascomycota</taxon>
        <taxon>Saccharomycotina</taxon>
        <taxon>Pichiomycetes</taxon>
        <taxon>Debaryomycetaceae</taxon>
        <taxon>Spathaspora</taxon>
    </lineage>
</organism>
<evidence type="ECO:0000256" key="4">
    <source>
        <dbReference type="ARBA" id="ARBA00022660"/>
    </source>
</evidence>
<evidence type="ECO:0000256" key="6">
    <source>
        <dbReference type="ARBA" id="ARBA00022982"/>
    </source>
</evidence>
<dbReference type="GO" id="GO:0006979">
    <property type="term" value="P:response to oxidative stress"/>
    <property type="evidence" value="ECO:0007669"/>
    <property type="project" value="TreeGrafter"/>
</dbReference>
<dbReference type="AlphaFoldDB" id="A0A8J5QPH8"/>
<dbReference type="RefSeq" id="XP_049264488.1">
    <property type="nucleotide sequence ID" value="XM_049405954.1"/>
</dbReference>
<dbReference type="Pfam" id="PF05347">
    <property type="entry name" value="Complex1_LYR"/>
    <property type="match status" value="1"/>
</dbReference>
<dbReference type="GO" id="GO:0045271">
    <property type="term" value="C:respiratory chain complex I"/>
    <property type="evidence" value="ECO:0007669"/>
    <property type="project" value="InterPro"/>
</dbReference>
<gene>
    <name evidence="10" type="ORF">J8A68_002226</name>
</gene>
<proteinExistence type="inferred from homology"/>
<evidence type="ECO:0000256" key="7">
    <source>
        <dbReference type="ARBA" id="ARBA00023128"/>
    </source>
</evidence>
<reference evidence="10 11" key="1">
    <citation type="journal article" date="2021" name="DNA Res.">
        <title>Genome analysis of Candida subhashii reveals its hybrid nature and dual mitochondrial genome conformations.</title>
        <authorList>
            <person name="Mixao V."/>
            <person name="Hegedusova E."/>
            <person name="Saus E."/>
            <person name="Pryszcz L.P."/>
            <person name="Cillingova A."/>
            <person name="Nosek J."/>
            <person name="Gabaldon T."/>
        </authorList>
    </citation>
    <scope>NUCLEOTIDE SEQUENCE [LARGE SCALE GENOMIC DNA]</scope>
    <source>
        <strain evidence="10 11">CBS 10753</strain>
    </source>
</reference>
<evidence type="ECO:0000256" key="8">
    <source>
        <dbReference type="ARBA" id="ARBA00023136"/>
    </source>
</evidence>
<keyword evidence="11" id="KW-1185">Reference proteome</keyword>
<sequence length="121" mass="14697">MTLATQFAETTHRSATQAELRKRVLHLYRRYIRNAKTFSDLYELDMPVSNIKTKIRQEFERQRFVTNLDVGNVLYMKGQMEFQEIINFWKQQCHVMRYFDEQNSYNVVDKNDFVKNFLRGN</sequence>
<feature type="domain" description="Complex 1 LYR protein" evidence="9">
    <location>
        <begin position="22"/>
        <end position="83"/>
    </location>
</feature>
<comment type="caution">
    <text evidence="10">The sequence shown here is derived from an EMBL/GenBank/DDBJ whole genome shotgun (WGS) entry which is preliminary data.</text>
</comment>
<keyword evidence="3" id="KW-0813">Transport</keyword>
<keyword evidence="6" id="KW-0249">Electron transport</keyword>
<evidence type="ECO:0000256" key="3">
    <source>
        <dbReference type="ARBA" id="ARBA00022448"/>
    </source>
</evidence>
<dbReference type="InterPro" id="IPR008011">
    <property type="entry name" value="Complex1_LYR_dom"/>
</dbReference>
<evidence type="ECO:0000313" key="11">
    <source>
        <dbReference type="Proteomes" id="UP000694255"/>
    </source>
</evidence>
<evidence type="ECO:0000259" key="9">
    <source>
        <dbReference type="Pfam" id="PF05347"/>
    </source>
</evidence>
<keyword evidence="5" id="KW-0999">Mitochondrion inner membrane</keyword>
<dbReference type="PANTHER" id="PTHR12964">
    <property type="entry name" value="NADH-UBIQUINONE OXIDOREDUCTASE B14 SUBUNIT"/>
    <property type="match status" value="1"/>
</dbReference>
<accession>A0A8J5QPH8</accession>
<comment type="subcellular location">
    <subcellularLocation>
        <location evidence="1">Mitochondrion inner membrane</location>
        <topology evidence="1">Peripheral membrane protein</topology>
        <orientation evidence="1">Matrix side</orientation>
    </subcellularLocation>
</comment>
<dbReference type="EMBL" id="JAGSYN010000101">
    <property type="protein sequence ID" value="KAG7664256.1"/>
    <property type="molecule type" value="Genomic_DNA"/>
</dbReference>
<evidence type="ECO:0000256" key="2">
    <source>
        <dbReference type="ARBA" id="ARBA00009508"/>
    </source>
</evidence>
<dbReference type="InterPro" id="IPR045299">
    <property type="entry name" value="Complex1_LYR_NDUFA6_LYRM6"/>
</dbReference>